<accession>A0ABX0F2S4</accession>
<dbReference type="EMBL" id="JAAFGS010000001">
    <property type="protein sequence ID" value="NGZ73919.1"/>
    <property type="molecule type" value="Genomic_DNA"/>
</dbReference>
<feature type="compositionally biased region" description="Basic and acidic residues" evidence="1">
    <location>
        <begin position="22"/>
        <end position="48"/>
    </location>
</feature>
<sequence>MTRDRDTDLDGRGPGPDDIPDPDPRYEDTDPGEFKQITRDNLKGKDSLIDNPEDSEELDK</sequence>
<name>A0ABX0F2S4_9BACL</name>
<dbReference type="Proteomes" id="UP000800303">
    <property type="component" value="Unassembled WGS sequence"/>
</dbReference>
<proteinExistence type="predicted"/>
<dbReference type="RefSeq" id="WP_166271733.1">
    <property type="nucleotide sequence ID" value="NZ_JAAFGS010000001.1"/>
</dbReference>
<organism evidence="2 3">
    <name type="scientific">Saccharibacillus alkalitolerans</name>
    <dbReference type="NCBI Taxonomy" id="2705290"/>
    <lineage>
        <taxon>Bacteria</taxon>
        <taxon>Bacillati</taxon>
        <taxon>Bacillota</taxon>
        <taxon>Bacilli</taxon>
        <taxon>Bacillales</taxon>
        <taxon>Paenibacillaceae</taxon>
        <taxon>Saccharibacillus</taxon>
    </lineage>
</organism>
<reference evidence="2 3" key="1">
    <citation type="submission" date="2020-01" db="EMBL/GenBank/DDBJ databases">
        <title>Polyphasic characterisation and genomic insights into a novel alkali tolerant bacterium VR-M41.</title>
        <authorList>
            <person name="Vemuluri V.R."/>
        </authorList>
    </citation>
    <scope>NUCLEOTIDE SEQUENCE [LARGE SCALE GENOMIC DNA]</scope>
    <source>
        <strain evidence="2 3">VR-M41</strain>
    </source>
</reference>
<evidence type="ECO:0000256" key="1">
    <source>
        <dbReference type="SAM" id="MobiDB-lite"/>
    </source>
</evidence>
<comment type="caution">
    <text evidence="2">The sequence shown here is derived from an EMBL/GenBank/DDBJ whole genome shotgun (WGS) entry which is preliminary data.</text>
</comment>
<evidence type="ECO:0000313" key="2">
    <source>
        <dbReference type="EMBL" id="NGZ73919.1"/>
    </source>
</evidence>
<protein>
    <submittedName>
        <fullName evidence="2">Uncharacterized protein</fullName>
    </submittedName>
</protein>
<feature type="region of interest" description="Disordered" evidence="1">
    <location>
        <begin position="1"/>
        <end position="60"/>
    </location>
</feature>
<evidence type="ECO:0000313" key="3">
    <source>
        <dbReference type="Proteomes" id="UP000800303"/>
    </source>
</evidence>
<feature type="compositionally biased region" description="Acidic residues" evidence="1">
    <location>
        <begin position="51"/>
        <end position="60"/>
    </location>
</feature>
<keyword evidence="3" id="KW-1185">Reference proteome</keyword>
<gene>
    <name evidence="2" type="ORF">GYN08_01230</name>
</gene>
<feature type="compositionally biased region" description="Basic and acidic residues" evidence="1">
    <location>
        <begin position="1"/>
        <end position="11"/>
    </location>
</feature>